<feature type="transmembrane region" description="Helical" evidence="6">
    <location>
        <begin position="229"/>
        <end position="251"/>
    </location>
</feature>
<dbReference type="Pfam" id="PF05653">
    <property type="entry name" value="Mg_trans_NIPA"/>
    <property type="match status" value="1"/>
</dbReference>
<dbReference type="OrthoDB" id="6428174at2759"/>
<gene>
    <name evidence="7" type="ORF">BDFB_005101</name>
</gene>
<comment type="subcellular location">
    <subcellularLocation>
        <location evidence="1">Membrane</location>
        <topology evidence="1">Multi-pass membrane protein</topology>
    </subcellularLocation>
</comment>
<dbReference type="GO" id="GO:0016020">
    <property type="term" value="C:membrane"/>
    <property type="evidence" value="ECO:0007669"/>
    <property type="project" value="UniProtKB-SubCell"/>
</dbReference>
<dbReference type="PANTHER" id="PTHR12570">
    <property type="match status" value="1"/>
</dbReference>
<proteinExistence type="inferred from homology"/>
<feature type="transmembrane region" description="Helical" evidence="6">
    <location>
        <begin position="295"/>
        <end position="312"/>
    </location>
</feature>
<evidence type="ECO:0000313" key="7">
    <source>
        <dbReference type="EMBL" id="RZC41561.1"/>
    </source>
</evidence>
<sequence>MDSAVESSTGRAWSPQDKSELPFFIGLGLAILSSFFIGSSFIIKKLSLLRLNRKGSLRAGAGGFGYLKDWMWWLGFLTMGIGELANFAAYTFAPASLVTPLGALSVLVSAVLASKFLKETLNSFGKLGCLLCILGSIVLIIHSPKEQEVESVGELVDKLHNTVFLNYVVVVIVVSVMIVFYVGPRFRTRHVLVYITLCSAVGSLTVMACKGLGLSIREVVSNSGQQQELSHWTACMFFITVVVCIFIQMNYLNKALDLFNTSIVTPVYYVMFTSLVIIASAILFNEWANMIPEDILGSICGFLVVIVAIFLLQGFRESNKNFDFEDMRCRQRQSLMRNGSRCEYGSNVFSPRNV</sequence>
<feature type="transmembrane region" description="Helical" evidence="6">
    <location>
        <begin position="87"/>
        <end position="112"/>
    </location>
</feature>
<keyword evidence="8" id="KW-1185">Reference proteome</keyword>
<evidence type="ECO:0000256" key="4">
    <source>
        <dbReference type="ARBA" id="ARBA00022989"/>
    </source>
</evidence>
<evidence type="ECO:0000256" key="5">
    <source>
        <dbReference type="ARBA" id="ARBA00023136"/>
    </source>
</evidence>
<reference evidence="7 8" key="1">
    <citation type="submission" date="2017-03" db="EMBL/GenBank/DDBJ databases">
        <title>Genome of the blue death feigning beetle - Asbolus verrucosus.</title>
        <authorList>
            <person name="Rider S.D."/>
        </authorList>
    </citation>
    <scope>NUCLEOTIDE SEQUENCE [LARGE SCALE GENOMIC DNA]</scope>
    <source>
        <strain evidence="7">Butters</strain>
        <tissue evidence="7">Head and leg muscle</tissue>
    </source>
</reference>
<keyword evidence="3 6" id="KW-0812">Transmembrane</keyword>
<comment type="similarity">
    <text evidence="2">Belongs to the NIPA family.</text>
</comment>
<feature type="transmembrane region" description="Helical" evidence="6">
    <location>
        <begin position="124"/>
        <end position="144"/>
    </location>
</feature>
<feature type="transmembrane region" description="Helical" evidence="6">
    <location>
        <begin position="263"/>
        <end position="283"/>
    </location>
</feature>
<evidence type="ECO:0000256" key="2">
    <source>
        <dbReference type="ARBA" id="ARBA00007230"/>
    </source>
</evidence>
<dbReference type="PANTHER" id="PTHR12570:SF92">
    <property type="entry name" value="SPICHTHYIN, ISOFORM B"/>
    <property type="match status" value="1"/>
</dbReference>
<dbReference type="Proteomes" id="UP000292052">
    <property type="component" value="Unassembled WGS sequence"/>
</dbReference>
<feature type="transmembrane region" description="Helical" evidence="6">
    <location>
        <begin position="164"/>
        <end position="184"/>
    </location>
</feature>
<keyword evidence="4 6" id="KW-1133">Transmembrane helix</keyword>
<name>A0A482W8Q3_ASBVE</name>
<evidence type="ECO:0000313" key="8">
    <source>
        <dbReference type="Proteomes" id="UP000292052"/>
    </source>
</evidence>
<dbReference type="AlphaFoldDB" id="A0A482W8Q3"/>
<dbReference type="STRING" id="1661398.A0A482W8Q3"/>
<dbReference type="GO" id="GO:0015095">
    <property type="term" value="F:magnesium ion transmembrane transporter activity"/>
    <property type="evidence" value="ECO:0007669"/>
    <property type="project" value="InterPro"/>
</dbReference>
<accession>A0A482W8Q3</accession>
<evidence type="ECO:0000256" key="6">
    <source>
        <dbReference type="SAM" id="Phobius"/>
    </source>
</evidence>
<evidence type="ECO:0000256" key="3">
    <source>
        <dbReference type="ARBA" id="ARBA00022692"/>
    </source>
</evidence>
<dbReference type="InterPro" id="IPR008521">
    <property type="entry name" value="Mg_trans_NIPA"/>
</dbReference>
<dbReference type="EMBL" id="QDEB01016074">
    <property type="protein sequence ID" value="RZC41561.1"/>
    <property type="molecule type" value="Genomic_DNA"/>
</dbReference>
<evidence type="ECO:0000256" key="1">
    <source>
        <dbReference type="ARBA" id="ARBA00004141"/>
    </source>
</evidence>
<organism evidence="7 8">
    <name type="scientific">Asbolus verrucosus</name>
    <name type="common">Desert ironclad beetle</name>
    <dbReference type="NCBI Taxonomy" id="1661398"/>
    <lineage>
        <taxon>Eukaryota</taxon>
        <taxon>Metazoa</taxon>
        <taxon>Ecdysozoa</taxon>
        <taxon>Arthropoda</taxon>
        <taxon>Hexapoda</taxon>
        <taxon>Insecta</taxon>
        <taxon>Pterygota</taxon>
        <taxon>Neoptera</taxon>
        <taxon>Endopterygota</taxon>
        <taxon>Coleoptera</taxon>
        <taxon>Polyphaga</taxon>
        <taxon>Cucujiformia</taxon>
        <taxon>Tenebrionidae</taxon>
        <taxon>Pimeliinae</taxon>
        <taxon>Asbolus</taxon>
    </lineage>
</organism>
<feature type="transmembrane region" description="Helical" evidence="6">
    <location>
        <begin position="191"/>
        <end position="209"/>
    </location>
</feature>
<comment type="caution">
    <text evidence="7">The sequence shown here is derived from an EMBL/GenBank/DDBJ whole genome shotgun (WGS) entry which is preliminary data.</text>
</comment>
<dbReference type="SUPFAM" id="SSF103481">
    <property type="entry name" value="Multidrug resistance efflux transporter EmrE"/>
    <property type="match status" value="1"/>
</dbReference>
<keyword evidence="5 6" id="KW-0472">Membrane</keyword>
<dbReference type="InterPro" id="IPR037185">
    <property type="entry name" value="EmrE-like"/>
</dbReference>
<feature type="transmembrane region" description="Helical" evidence="6">
    <location>
        <begin position="23"/>
        <end position="43"/>
    </location>
</feature>
<feature type="transmembrane region" description="Helical" evidence="6">
    <location>
        <begin position="64"/>
        <end position="81"/>
    </location>
</feature>
<protein>
    <submittedName>
        <fullName evidence="7">Magnesium transporter NIPA2</fullName>
    </submittedName>
</protein>